<sequence length="286" mass="32740">MAWMLRTELELLLANLSERLDFAKQWQILQYSADLQYALEGDSCFLHFFEKGKSHLIACIDETIPNEEHYLSKYIRSAICACVIDDVNLAHVANLLRIEEILEGFICDLPISLLATILTSIIGELAEAQKQIETQEAERVNAEETALFIESTLHQLMSLIIETGRDRATYIKEAVISPPITPPRPSKACSNAMEWKRELLNEEKDIFGLSQAFASDLDGIRSDSPFLQTLYASYRRGDSVLESFLLSGSIYSLTRRLFYLYALHQSSPKELIRWSLIRQLPRLNRY</sequence>
<accession>A0ABQ7J949</accession>
<organism evidence="2 3">
    <name type="scientific">Cardiosporidium cionae</name>
    <dbReference type="NCBI Taxonomy" id="476202"/>
    <lineage>
        <taxon>Eukaryota</taxon>
        <taxon>Sar</taxon>
        <taxon>Alveolata</taxon>
        <taxon>Apicomplexa</taxon>
        <taxon>Aconoidasida</taxon>
        <taxon>Nephromycida</taxon>
        <taxon>Cardiosporidium</taxon>
    </lineage>
</organism>
<evidence type="ECO:0000313" key="3">
    <source>
        <dbReference type="Proteomes" id="UP000823046"/>
    </source>
</evidence>
<gene>
    <name evidence="2" type="ORF">IE077_003084</name>
</gene>
<evidence type="ECO:0000256" key="1">
    <source>
        <dbReference type="SAM" id="Coils"/>
    </source>
</evidence>
<dbReference type="Proteomes" id="UP000823046">
    <property type="component" value="Unassembled WGS sequence"/>
</dbReference>
<name>A0ABQ7J949_9APIC</name>
<protein>
    <submittedName>
        <fullName evidence="2">Uncharacterized protein</fullName>
    </submittedName>
</protein>
<comment type="caution">
    <text evidence="2">The sequence shown here is derived from an EMBL/GenBank/DDBJ whole genome shotgun (WGS) entry which is preliminary data.</text>
</comment>
<reference evidence="2 3" key="1">
    <citation type="journal article" date="2020" name="bioRxiv">
        <title>Metabolic contributions of an alphaproteobacterial endosymbiont in the apicomplexan Cardiosporidium cionae.</title>
        <authorList>
            <person name="Hunter E.S."/>
            <person name="Paight C.J."/>
            <person name="Lane C.E."/>
        </authorList>
    </citation>
    <scope>NUCLEOTIDE SEQUENCE [LARGE SCALE GENOMIC DNA]</scope>
    <source>
        <strain evidence="2">ESH_2018</strain>
    </source>
</reference>
<keyword evidence="1" id="KW-0175">Coiled coil</keyword>
<dbReference type="EMBL" id="JADAQX010000364">
    <property type="protein sequence ID" value="KAF8820524.1"/>
    <property type="molecule type" value="Genomic_DNA"/>
</dbReference>
<keyword evidence="3" id="KW-1185">Reference proteome</keyword>
<proteinExistence type="predicted"/>
<feature type="non-terminal residue" evidence="2">
    <location>
        <position position="286"/>
    </location>
</feature>
<feature type="coiled-coil region" evidence="1">
    <location>
        <begin position="118"/>
        <end position="145"/>
    </location>
</feature>
<evidence type="ECO:0000313" key="2">
    <source>
        <dbReference type="EMBL" id="KAF8820524.1"/>
    </source>
</evidence>